<organism evidence="9">
    <name type="scientific">freshwater metagenome</name>
    <dbReference type="NCBI Taxonomy" id="449393"/>
    <lineage>
        <taxon>unclassified sequences</taxon>
        <taxon>metagenomes</taxon>
        <taxon>ecological metagenomes</taxon>
    </lineage>
</organism>
<keyword evidence="5" id="KW-1015">Disulfide bond</keyword>
<sequence>MSEFGVVNRRNVLAGTGIVAVGVVVAACSSSADVAPSATADSAIGGTSVGATGTVLAAVADVPVGGGVVISDPPVVVTQPKAGEVKGFTAICPHAGCLVGSVTKDEIICPCHGSRFSAVDGSVIAGPAEQGLAAAAVSVQGTNVVLV</sequence>
<reference evidence="9" key="1">
    <citation type="submission" date="2020-05" db="EMBL/GenBank/DDBJ databases">
        <authorList>
            <person name="Chiriac C."/>
            <person name="Salcher M."/>
            <person name="Ghai R."/>
            <person name="Kavagutti S V."/>
        </authorList>
    </citation>
    <scope>NUCLEOTIDE SEQUENCE</scope>
</reference>
<dbReference type="AlphaFoldDB" id="A0A6J7FLT4"/>
<dbReference type="PROSITE" id="PS51318">
    <property type="entry name" value="TAT"/>
    <property type="match status" value="1"/>
</dbReference>
<dbReference type="Pfam" id="PF00355">
    <property type="entry name" value="Rieske"/>
    <property type="match status" value="1"/>
</dbReference>
<dbReference type="EMBL" id="CAFBPZ010000097">
    <property type="protein sequence ID" value="CAB5041161.1"/>
    <property type="molecule type" value="Genomic_DNA"/>
</dbReference>
<evidence type="ECO:0000256" key="4">
    <source>
        <dbReference type="ARBA" id="ARBA00023014"/>
    </source>
</evidence>
<dbReference type="PANTHER" id="PTHR10134">
    <property type="entry name" value="CYTOCHROME B-C1 COMPLEX SUBUNIT RIESKE, MITOCHONDRIAL"/>
    <property type="match status" value="1"/>
</dbReference>
<keyword evidence="3" id="KW-0408">Iron</keyword>
<dbReference type="InterPro" id="IPR014349">
    <property type="entry name" value="Rieske_Fe-S_prot"/>
</dbReference>
<evidence type="ECO:0000313" key="9">
    <source>
        <dbReference type="EMBL" id="CAB4896592.1"/>
    </source>
</evidence>
<proteinExistence type="predicted"/>
<accession>A0A6J7FLT4</accession>
<keyword evidence="2" id="KW-0479">Metal-binding</keyword>
<evidence type="ECO:0000256" key="2">
    <source>
        <dbReference type="ARBA" id="ARBA00022723"/>
    </source>
</evidence>
<name>A0A6J7FLT4_9ZZZZ</name>
<feature type="transmembrane region" description="Helical" evidence="7">
    <location>
        <begin position="12"/>
        <end position="32"/>
    </location>
</feature>
<dbReference type="CDD" id="cd03467">
    <property type="entry name" value="Rieske"/>
    <property type="match status" value="1"/>
</dbReference>
<dbReference type="PROSITE" id="PS51296">
    <property type="entry name" value="RIESKE"/>
    <property type="match status" value="1"/>
</dbReference>
<evidence type="ECO:0000313" key="10">
    <source>
        <dbReference type="EMBL" id="CAB5041161.1"/>
    </source>
</evidence>
<keyword evidence="7" id="KW-1133">Transmembrane helix</keyword>
<keyword evidence="4" id="KW-0411">Iron-sulfur</keyword>
<comment type="cofactor">
    <cofactor evidence="6">
        <name>[2Fe-2S] cluster</name>
        <dbReference type="ChEBI" id="CHEBI:190135"/>
    </cofactor>
</comment>
<dbReference type="GO" id="GO:0016020">
    <property type="term" value="C:membrane"/>
    <property type="evidence" value="ECO:0007669"/>
    <property type="project" value="InterPro"/>
</dbReference>
<evidence type="ECO:0000256" key="5">
    <source>
        <dbReference type="ARBA" id="ARBA00023157"/>
    </source>
</evidence>
<dbReference type="GO" id="GO:0046872">
    <property type="term" value="F:metal ion binding"/>
    <property type="evidence" value="ECO:0007669"/>
    <property type="project" value="UniProtKB-KW"/>
</dbReference>
<dbReference type="PRINTS" id="PR00162">
    <property type="entry name" value="RIESKE"/>
</dbReference>
<dbReference type="InterPro" id="IPR005805">
    <property type="entry name" value="Rieske_Fe-S_prot_C"/>
</dbReference>
<keyword evidence="1" id="KW-0001">2Fe-2S</keyword>
<protein>
    <submittedName>
        <fullName evidence="9">Unannotated protein</fullName>
    </submittedName>
</protein>
<dbReference type="EMBL" id="CAFBMC010000030">
    <property type="protein sequence ID" value="CAB4896592.1"/>
    <property type="molecule type" value="Genomic_DNA"/>
</dbReference>
<evidence type="ECO:0000256" key="6">
    <source>
        <dbReference type="ARBA" id="ARBA00034078"/>
    </source>
</evidence>
<evidence type="ECO:0000256" key="3">
    <source>
        <dbReference type="ARBA" id="ARBA00023004"/>
    </source>
</evidence>
<evidence type="ECO:0000259" key="8">
    <source>
        <dbReference type="PROSITE" id="PS51296"/>
    </source>
</evidence>
<feature type="domain" description="Rieske" evidence="8">
    <location>
        <begin position="54"/>
        <end position="146"/>
    </location>
</feature>
<dbReference type="InterPro" id="IPR006311">
    <property type="entry name" value="TAT_signal"/>
</dbReference>
<evidence type="ECO:0000256" key="1">
    <source>
        <dbReference type="ARBA" id="ARBA00022714"/>
    </source>
</evidence>
<dbReference type="InterPro" id="IPR017941">
    <property type="entry name" value="Rieske_2Fe-2S"/>
</dbReference>
<dbReference type="InterPro" id="IPR036922">
    <property type="entry name" value="Rieske_2Fe-2S_sf"/>
</dbReference>
<dbReference type="GO" id="GO:0051537">
    <property type="term" value="F:2 iron, 2 sulfur cluster binding"/>
    <property type="evidence" value="ECO:0007669"/>
    <property type="project" value="UniProtKB-KW"/>
</dbReference>
<evidence type="ECO:0000256" key="7">
    <source>
        <dbReference type="SAM" id="Phobius"/>
    </source>
</evidence>
<gene>
    <name evidence="9" type="ORF">UFOPK3495_00728</name>
    <name evidence="10" type="ORF">UFOPK4237_01266</name>
</gene>
<dbReference type="Gene3D" id="2.102.10.10">
    <property type="entry name" value="Rieske [2Fe-2S] iron-sulphur domain"/>
    <property type="match status" value="1"/>
</dbReference>
<dbReference type="SUPFAM" id="SSF50022">
    <property type="entry name" value="ISP domain"/>
    <property type="match status" value="1"/>
</dbReference>
<keyword evidence="7" id="KW-0472">Membrane</keyword>
<keyword evidence="7" id="KW-0812">Transmembrane</keyword>